<evidence type="ECO:0000256" key="4">
    <source>
        <dbReference type="ARBA" id="ARBA00074102"/>
    </source>
</evidence>
<name>A0AAP0L9F1_9MAGN</name>
<dbReference type="FunFam" id="2.60.120.330:FF:000017">
    <property type="entry name" value="2-oxoglutarate-dependent dioxygenase DAO"/>
    <property type="match status" value="1"/>
</dbReference>
<dbReference type="PROSITE" id="PS51471">
    <property type="entry name" value="FE2OG_OXY"/>
    <property type="match status" value="1"/>
</dbReference>
<evidence type="ECO:0000256" key="1">
    <source>
        <dbReference type="ARBA" id="ARBA00022723"/>
    </source>
</evidence>
<evidence type="ECO:0000256" key="3">
    <source>
        <dbReference type="ARBA" id="ARBA00054658"/>
    </source>
</evidence>
<dbReference type="Pfam" id="PF14226">
    <property type="entry name" value="DIOX_N"/>
    <property type="match status" value="1"/>
</dbReference>
<reference evidence="8 9" key="1">
    <citation type="submission" date="2024-01" db="EMBL/GenBank/DDBJ databases">
        <title>Genome assemblies of Stephania.</title>
        <authorList>
            <person name="Yang L."/>
        </authorList>
    </citation>
    <scope>NUCLEOTIDE SEQUENCE [LARGE SCALE GENOMIC DNA]</scope>
    <source>
        <strain evidence="8">YNDBR</strain>
        <tissue evidence="8">Leaf</tissue>
    </source>
</reference>
<evidence type="ECO:0000313" key="9">
    <source>
        <dbReference type="Proteomes" id="UP001420932"/>
    </source>
</evidence>
<organism evidence="8 9">
    <name type="scientific">Stephania yunnanensis</name>
    <dbReference type="NCBI Taxonomy" id="152371"/>
    <lineage>
        <taxon>Eukaryota</taxon>
        <taxon>Viridiplantae</taxon>
        <taxon>Streptophyta</taxon>
        <taxon>Embryophyta</taxon>
        <taxon>Tracheophyta</taxon>
        <taxon>Spermatophyta</taxon>
        <taxon>Magnoliopsida</taxon>
        <taxon>Ranunculales</taxon>
        <taxon>Menispermaceae</taxon>
        <taxon>Menispermoideae</taxon>
        <taxon>Cissampelideae</taxon>
        <taxon>Stephania</taxon>
    </lineage>
</organism>
<dbReference type="SUPFAM" id="SSF51197">
    <property type="entry name" value="Clavaminate synthase-like"/>
    <property type="match status" value="1"/>
</dbReference>
<proteinExistence type="inferred from homology"/>
<evidence type="ECO:0000313" key="8">
    <source>
        <dbReference type="EMBL" id="KAK9164804.1"/>
    </source>
</evidence>
<dbReference type="InterPro" id="IPR005123">
    <property type="entry name" value="Oxoglu/Fe-dep_dioxygenase_dom"/>
</dbReference>
<evidence type="ECO:0000256" key="5">
    <source>
        <dbReference type="ARBA" id="ARBA00076740"/>
    </source>
</evidence>
<dbReference type="InterPro" id="IPR026992">
    <property type="entry name" value="DIOX_N"/>
</dbReference>
<feature type="domain" description="Fe2OG dioxygenase" evidence="7">
    <location>
        <begin position="151"/>
        <end position="256"/>
    </location>
</feature>
<comment type="function">
    <text evidence="3">2-oxoglutarate-dependent dioxygenase essential for auxin catabolism and maintenance of auxin homeostasis in reproductive organs. Catalyzes the irreversible oxidation of indole-3-acetic acid (IAA) to the biologically inactive 2-oxoindole-3-acetic acid (OxIAA).</text>
</comment>
<keyword evidence="9" id="KW-1185">Reference proteome</keyword>
<gene>
    <name evidence="8" type="ORF">Syun_005706</name>
</gene>
<keyword evidence="1 6" id="KW-0479">Metal-binding</keyword>
<dbReference type="InterPro" id="IPR044861">
    <property type="entry name" value="IPNS-like_FE2OG_OXY"/>
</dbReference>
<dbReference type="EMBL" id="JBBNAF010000002">
    <property type="protein sequence ID" value="KAK9164804.1"/>
    <property type="molecule type" value="Genomic_DNA"/>
</dbReference>
<dbReference type="PANTHER" id="PTHR47990">
    <property type="entry name" value="2-OXOGLUTARATE (2OG) AND FE(II)-DEPENDENT OXYGENASE SUPERFAMILY PROTEIN-RELATED"/>
    <property type="match status" value="1"/>
</dbReference>
<keyword evidence="6" id="KW-0560">Oxidoreductase</keyword>
<dbReference type="AlphaFoldDB" id="A0AAP0L9F1"/>
<sequence length="324" mass="35293">MESSSSTIPVIDLRGSDELQVQHQLVEACKEWGCFRLINHGVPIPLMHQMKGVVRSLLDLPAHVKARNVDVIAGSGYVPPNKDNPLYEALGLYDVASPSAVDAFCSQLGASPGEREVIECYSRAVHGVVREVAEKLGESMGVKKDEMEEWPWPCQFRINKYNFTHQTLTSSASGVCTHTDSGFLTLLQEDDCVGGLEVMHKSSASFVAVHPSPGTFLINLGDIAAAWSNGIFYNVKHRVQCKEAAVRVSIALFLLGPKEAPVEPPPQILDSNNAQPRLYAPFTYEDYRKLRLSTGLRAGEALQLLRLDHAPAAAAAPPPPPTTT</sequence>
<dbReference type="GO" id="GO:0046872">
    <property type="term" value="F:metal ion binding"/>
    <property type="evidence" value="ECO:0007669"/>
    <property type="project" value="UniProtKB-KW"/>
</dbReference>
<protein>
    <recommendedName>
        <fullName evidence="4">2-oxoglutarate-dependent dioxygenase DAO</fullName>
    </recommendedName>
    <alternativeName>
        <fullName evidence="5">Protein DIOXYGENASE FOR AUXIN OXIDATION</fullName>
    </alternativeName>
</protein>
<dbReference type="Pfam" id="PF03171">
    <property type="entry name" value="2OG-FeII_Oxy"/>
    <property type="match status" value="1"/>
</dbReference>
<accession>A0AAP0L9F1</accession>
<dbReference type="InterPro" id="IPR050231">
    <property type="entry name" value="Iron_ascorbate_oxido_reductase"/>
</dbReference>
<comment type="similarity">
    <text evidence="6">Belongs to the iron/ascorbate-dependent oxidoreductase family.</text>
</comment>
<evidence type="ECO:0000259" key="7">
    <source>
        <dbReference type="PROSITE" id="PS51471"/>
    </source>
</evidence>
<dbReference type="GO" id="GO:0016491">
    <property type="term" value="F:oxidoreductase activity"/>
    <property type="evidence" value="ECO:0007669"/>
    <property type="project" value="UniProtKB-KW"/>
</dbReference>
<comment type="caution">
    <text evidence="8">The sequence shown here is derived from an EMBL/GenBank/DDBJ whole genome shotgun (WGS) entry which is preliminary data.</text>
</comment>
<dbReference type="Gene3D" id="2.60.120.330">
    <property type="entry name" value="B-lactam Antibiotic, Isopenicillin N Synthase, Chain"/>
    <property type="match status" value="1"/>
</dbReference>
<evidence type="ECO:0000256" key="2">
    <source>
        <dbReference type="ARBA" id="ARBA00023004"/>
    </source>
</evidence>
<dbReference type="Proteomes" id="UP001420932">
    <property type="component" value="Unassembled WGS sequence"/>
</dbReference>
<dbReference type="InterPro" id="IPR027443">
    <property type="entry name" value="IPNS-like_sf"/>
</dbReference>
<evidence type="ECO:0000256" key="6">
    <source>
        <dbReference type="RuleBase" id="RU003682"/>
    </source>
</evidence>
<keyword evidence="2 6" id="KW-0408">Iron</keyword>